<comment type="caution">
    <text evidence="4">The sequence shown here is derived from an EMBL/GenBank/DDBJ whole genome shotgun (WGS) entry which is preliminary data.</text>
</comment>
<dbReference type="Gene3D" id="3.30.910.20">
    <property type="entry name" value="Skp domain"/>
    <property type="match status" value="1"/>
</dbReference>
<dbReference type="PANTHER" id="PTHR35089">
    <property type="entry name" value="CHAPERONE PROTEIN SKP"/>
    <property type="match status" value="1"/>
</dbReference>
<dbReference type="AlphaFoldDB" id="A0A645CP50"/>
<name>A0A645CP50_9ZZZZ</name>
<proteinExistence type="inferred from homology"/>
<dbReference type="GO" id="GO:0051082">
    <property type="term" value="F:unfolded protein binding"/>
    <property type="evidence" value="ECO:0007669"/>
    <property type="project" value="InterPro"/>
</dbReference>
<keyword evidence="2" id="KW-0732">Signal</keyword>
<dbReference type="PANTHER" id="PTHR35089:SF1">
    <property type="entry name" value="CHAPERONE PROTEIN SKP"/>
    <property type="match status" value="1"/>
</dbReference>
<evidence type="ECO:0000256" key="3">
    <source>
        <dbReference type="SAM" id="Coils"/>
    </source>
</evidence>
<protein>
    <recommendedName>
        <fullName evidence="5">Chaperone protein Skp</fullName>
    </recommendedName>
</protein>
<dbReference type="EMBL" id="VSSQ01028817">
    <property type="protein sequence ID" value="MPM78687.1"/>
    <property type="molecule type" value="Genomic_DNA"/>
</dbReference>
<evidence type="ECO:0000256" key="2">
    <source>
        <dbReference type="ARBA" id="ARBA00022729"/>
    </source>
</evidence>
<gene>
    <name evidence="4" type="ORF">SDC9_125698</name>
</gene>
<sequence length="163" mass="18603">MILLSIPMAVAAQTTGYVNTETILSEMPEYTQAQEQLERLKKQYELQFENELKVIENLFNQYQSQKAGLNEVQRQARENEIISKERSLKQREQEIFGQEGTLATRSKELLDPIKEIVQTAIDKVATERGVLLVFDVATTQGVIFRDSKADLTPQVMSRLGLIK</sequence>
<dbReference type="GO" id="GO:0050821">
    <property type="term" value="P:protein stabilization"/>
    <property type="evidence" value="ECO:0007669"/>
    <property type="project" value="TreeGrafter"/>
</dbReference>
<dbReference type="SUPFAM" id="SSF111384">
    <property type="entry name" value="OmpH-like"/>
    <property type="match status" value="1"/>
</dbReference>
<dbReference type="GO" id="GO:0005829">
    <property type="term" value="C:cytosol"/>
    <property type="evidence" value="ECO:0007669"/>
    <property type="project" value="TreeGrafter"/>
</dbReference>
<dbReference type="InterPro" id="IPR005632">
    <property type="entry name" value="Chaperone_Skp"/>
</dbReference>
<evidence type="ECO:0008006" key="5">
    <source>
        <dbReference type="Google" id="ProtNLM"/>
    </source>
</evidence>
<evidence type="ECO:0000313" key="4">
    <source>
        <dbReference type="EMBL" id="MPM78687.1"/>
    </source>
</evidence>
<keyword evidence="3" id="KW-0175">Coiled coil</keyword>
<comment type="similarity">
    <text evidence="1">Belongs to the Skp family.</text>
</comment>
<reference evidence="4" key="1">
    <citation type="submission" date="2019-08" db="EMBL/GenBank/DDBJ databases">
        <authorList>
            <person name="Kucharzyk K."/>
            <person name="Murdoch R.W."/>
            <person name="Higgins S."/>
            <person name="Loffler F."/>
        </authorList>
    </citation>
    <scope>NUCLEOTIDE SEQUENCE</scope>
</reference>
<dbReference type="Pfam" id="PF03938">
    <property type="entry name" value="OmpH"/>
    <property type="match status" value="1"/>
</dbReference>
<feature type="coiled-coil region" evidence="3">
    <location>
        <begin position="27"/>
        <end position="75"/>
    </location>
</feature>
<dbReference type="SMART" id="SM00935">
    <property type="entry name" value="OmpH"/>
    <property type="match status" value="1"/>
</dbReference>
<evidence type="ECO:0000256" key="1">
    <source>
        <dbReference type="ARBA" id="ARBA00009091"/>
    </source>
</evidence>
<organism evidence="4">
    <name type="scientific">bioreactor metagenome</name>
    <dbReference type="NCBI Taxonomy" id="1076179"/>
    <lineage>
        <taxon>unclassified sequences</taxon>
        <taxon>metagenomes</taxon>
        <taxon>ecological metagenomes</taxon>
    </lineage>
</organism>
<dbReference type="InterPro" id="IPR024930">
    <property type="entry name" value="Skp_dom_sf"/>
</dbReference>
<accession>A0A645CP50</accession>